<feature type="compositionally biased region" description="Low complexity" evidence="1">
    <location>
        <begin position="95"/>
        <end position="106"/>
    </location>
</feature>
<organism evidence="2">
    <name type="scientific">Podoviridae sp. ctXBg1</name>
    <dbReference type="NCBI Taxonomy" id="2827739"/>
    <lineage>
        <taxon>Viruses</taxon>
        <taxon>Duplodnaviria</taxon>
        <taxon>Heunggongvirae</taxon>
        <taxon>Uroviricota</taxon>
        <taxon>Caudoviricetes</taxon>
    </lineage>
</organism>
<feature type="compositionally biased region" description="Low complexity" evidence="1">
    <location>
        <begin position="25"/>
        <end position="44"/>
    </location>
</feature>
<sequence>MSGVTTATVIGASIASAAIGAGASMYSAHKSSNAQKSAANQQAEASRKALNQQKSEFARQNQNQADVGSLLEGNTGNETGSTLLTSPLGVDPNQLKLGKGTSLLGG</sequence>
<feature type="compositionally biased region" description="Polar residues" evidence="1">
    <location>
        <begin position="49"/>
        <end position="85"/>
    </location>
</feature>
<feature type="region of interest" description="Disordered" evidence="1">
    <location>
        <begin position="25"/>
        <end position="106"/>
    </location>
</feature>
<reference evidence="2" key="1">
    <citation type="journal article" date="2021" name="Proc. Natl. Acad. Sci. U.S.A.">
        <title>A Catalog of Tens of Thousands of Viruses from Human Metagenomes Reveals Hidden Associations with Chronic Diseases.</title>
        <authorList>
            <person name="Tisza M.J."/>
            <person name="Buck C.B."/>
        </authorList>
    </citation>
    <scope>NUCLEOTIDE SEQUENCE</scope>
    <source>
        <strain evidence="2">CtXBg1</strain>
    </source>
</reference>
<protein>
    <submittedName>
        <fullName evidence="2">Uncharacterized protein</fullName>
    </submittedName>
</protein>
<proteinExistence type="predicted"/>
<name>A0A8S5SR57_9CAUD</name>
<evidence type="ECO:0000256" key="1">
    <source>
        <dbReference type="SAM" id="MobiDB-lite"/>
    </source>
</evidence>
<evidence type="ECO:0000313" key="2">
    <source>
        <dbReference type="EMBL" id="DAF53438.1"/>
    </source>
</evidence>
<dbReference type="EMBL" id="BK032653">
    <property type="protein sequence ID" value="DAF53438.1"/>
    <property type="molecule type" value="Genomic_DNA"/>
</dbReference>
<accession>A0A8S5SR57</accession>